<keyword evidence="18" id="KW-1185">Reference proteome</keyword>
<dbReference type="Proteomes" id="UP000078596">
    <property type="component" value="Chromosome"/>
</dbReference>
<dbReference type="PANTHER" id="PTHR30046">
    <property type="entry name" value="FLAGELLAR M-RING PROTEIN"/>
    <property type="match status" value="1"/>
</dbReference>
<evidence type="ECO:0000256" key="4">
    <source>
        <dbReference type="ARBA" id="ARBA00007971"/>
    </source>
</evidence>
<evidence type="ECO:0000313" key="17">
    <source>
        <dbReference type="EMBL" id="ANJ68456.1"/>
    </source>
</evidence>
<evidence type="ECO:0000256" key="12">
    <source>
        <dbReference type="PIRNR" id="PIRNR004862"/>
    </source>
</evidence>
<keyword evidence="8 14" id="KW-1133">Transmembrane helix</keyword>
<reference evidence="17 18" key="1">
    <citation type="submission" date="2016-06" db="EMBL/GenBank/DDBJ databases">
        <title>Insight into the functional genes involving in sulfur oxidation in Pearl River water.</title>
        <authorList>
            <person name="Luo J."/>
            <person name="Tan X."/>
            <person name="Lin W."/>
        </authorList>
    </citation>
    <scope>NUCLEOTIDE SEQUENCE [LARGE SCALE GENOMIC DNA]</scope>
    <source>
        <strain evidence="17 18">LS2</strain>
    </source>
</reference>
<evidence type="ECO:0000259" key="16">
    <source>
        <dbReference type="Pfam" id="PF08345"/>
    </source>
</evidence>
<dbReference type="PIRSF" id="PIRSF004862">
    <property type="entry name" value="FliF"/>
    <property type="match status" value="1"/>
</dbReference>
<evidence type="ECO:0000256" key="11">
    <source>
        <dbReference type="ARBA" id="ARBA00025936"/>
    </source>
</evidence>
<feature type="region of interest" description="Disordered" evidence="13">
    <location>
        <begin position="297"/>
        <end position="327"/>
    </location>
</feature>
<feature type="transmembrane region" description="Helical" evidence="14">
    <location>
        <begin position="453"/>
        <end position="471"/>
    </location>
</feature>
<evidence type="ECO:0000256" key="9">
    <source>
        <dbReference type="ARBA" id="ARBA00023136"/>
    </source>
</evidence>
<keyword evidence="17" id="KW-0969">Cilium</keyword>
<keyword evidence="10 12" id="KW-0975">Bacterial flagellum</keyword>
<evidence type="ECO:0000256" key="1">
    <source>
        <dbReference type="ARBA" id="ARBA00003820"/>
    </source>
</evidence>
<dbReference type="InterPro" id="IPR043427">
    <property type="entry name" value="YscJ/FliF"/>
</dbReference>
<comment type="subunit">
    <text evidence="11">The basal body constitutes a major portion of the flagellar organelle and consists of four rings (L,P,S, and M) mounted on a central rod. The M ring is integral to the inner membrane of the cell and may be connected to the flagellar rod via the S ring. The S (supramembrane ring) lies just distal to the M ring. The L and P rings lie in the outer membrane and the periplasmic space, respectively.</text>
</comment>
<comment type="subcellular location">
    <subcellularLocation>
        <location evidence="2 12">Bacterial flagellum basal body</location>
    </subcellularLocation>
    <subcellularLocation>
        <location evidence="3">Cell membrane</location>
        <topology evidence="3">Multi-pass membrane protein</topology>
    </subcellularLocation>
</comment>
<dbReference type="GO" id="GO:0009431">
    <property type="term" value="C:bacterial-type flagellum basal body, MS ring"/>
    <property type="evidence" value="ECO:0007669"/>
    <property type="project" value="InterPro"/>
</dbReference>
<evidence type="ECO:0000256" key="6">
    <source>
        <dbReference type="ARBA" id="ARBA00022475"/>
    </source>
</evidence>
<dbReference type="PANTHER" id="PTHR30046:SF0">
    <property type="entry name" value="FLAGELLAR M-RING PROTEIN"/>
    <property type="match status" value="1"/>
</dbReference>
<organism evidence="17 18">
    <name type="scientific">Halothiobacillus diazotrophicus</name>
    <dbReference type="NCBI Taxonomy" id="1860122"/>
    <lineage>
        <taxon>Bacteria</taxon>
        <taxon>Pseudomonadati</taxon>
        <taxon>Pseudomonadota</taxon>
        <taxon>Gammaproteobacteria</taxon>
        <taxon>Chromatiales</taxon>
        <taxon>Halothiobacillaceae</taxon>
        <taxon>Halothiobacillus</taxon>
    </lineage>
</organism>
<evidence type="ECO:0000256" key="10">
    <source>
        <dbReference type="ARBA" id="ARBA00023143"/>
    </source>
</evidence>
<sequence length="568" mass="61240">MQQLDGFTQSNSFRQLLILVALAATISFMVGFFLWGQKPALVPLYSNISPKESATVVDALRAAKKTYQLSPDGTVMVEPSQLPSIRMLLAAQGLPASDSVGLEMLNKDQSLGTSQFVEQARYQHAIEVELARSIETIQGVQAARVHLATPKQSVFVRERQPSTASVVVELAPGQSLSAEQVRAIVHLVASSVAGLKPADVSVIDQRGELLSQNSDDASGMGLTDKQFAYRQRVERAYQRQIESLLTPIVGADQVRAQVSADVDFNRQEGTSETYGPKQGVVLSEQTQDTVRALGDQGVNGGVPGSLSNQPPGGGTVTPQASGGLQPPGNLNVQQYQQIIQTPVSTQKNETRNFNVDKEIRHTRYASGAVQKLNVAVLINEKTVTEKDGTVKPEPMSDAEIARIKDLVAQAVGLDEKRGDKLTLASIPFVEQKIEKVSVPLWEQAWFMPLLKNLGLGIAMLLIFLMVVRPLLKMLGEKRQPPEVAGALAAPEEGEEGSYEERGEVSVVGGEGGRQPGALGVEDSDDLEGVPQLVGAASYSDKLRQLKQSINQDPKAVASVIKQWTHSES</sequence>
<dbReference type="GO" id="GO:0071973">
    <property type="term" value="P:bacterial-type flagellum-dependent cell motility"/>
    <property type="evidence" value="ECO:0007669"/>
    <property type="project" value="InterPro"/>
</dbReference>
<dbReference type="GO" id="GO:0003774">
    <property type="term" value="F:cytoskeletal motor activity"/>
    <property type="evidence" value="ECO:0007669"/>
    <property type="project" value="InterPro"/>
</dbReference>
<dbReference type="InterPro" id="IPR000067">
    <property type="entry name" value="FlgMring_FliF"/>
</dbReference>
<dbReference type="InterPro" id="IPR006182">
    <property type="entry name" value="FliF_N_dom"/>
</dbReference>
<evidence type="ECO:0000256" key="7">
    <source>
        <dbReference type="ARBA" id="ARBA00022692"/>
    </source>
</evidence>
<dbReference type="Pfam" id="PF01514">
    <property type="entry name" value="YscJ_FliF"/>
    <property type="match status" value="1"/>
</dbReference>
<dbReference type="EMBL" id="CP016027">
    <property type="protein sequence ID" value="ANJ68456.1"/>
    <property type="molecule type" value="Genomic_DNA"/>
</dbReference>
<dbReference type="InterPro" id="IPR013556">
    <property type="entry name" value="Flag_M-ring_C"/>
</dbReference>
<dbReference type="Pfam" id="PF08345">
    <property type="entry name" value="YscJ_FliF_C"/>
    <property type="match status" value="1"/>
</dbReference>
<feature type="domain" description="Flagellar M-ring N-terminal" evidence="15">
    <location>
        <begin position="37"/>
        <end position="212"/>
    </location>
</feature>
<dbReference type="PRINTS" id="PR01009">
    <property type="entry name" value="FLGMRINGFLIF"/>
</dbReference>
<comment type="function">
    <text evidence="1 12">The M ring may be actively involved in energy transduction.</text>
</comment>
<dbReference type="KEGG" id="haz:A9404_11560"/>
<evidence type="ECO:0000256" key="14">
    <source>
        <dbReference type="SAM" id="Phobius"/>
    </source>
</evidence>
<keyword evidence="7 14" id="KW-0812">Transmembrane</keyword>
<feature type="region of interest" description="Disordered" evidence="13">
    <location>
        <begin position="486"/>
        <end position="524"/>
    </location>
</feature>
<dbReference type="Gene3D" id="3.30.300.30">
    <property type="match status" value="1"/>
</dbReference>
<dbReference type="GO" id="GO:0005886">
    <property type="term" value="C:plasma membrane"/>
    <property type="evidence" value="ECO:0007669"/>
    <property type="project" value="UniProtKB-SubCell"/>
</dbReference>
<evidence type="ECO:0000256" key="13">
    <source>
        <dbReference type="SAM" id="MobiDB-lite"/>
    </source>
</evidence>
<evidence type="ECO:0000256" key="2">
    <source>
        <dbReference type="ARBA" id="ARBA00004117"/>
    </source>
</evidence>
<feature type="transmembrane region" description="Helical" evidence="14">
    <location>
        <begin position="16"/>
        <end position="36"/>
    </location>
</feature>
<dbReference type="NCBIfam" id="TIGR00206">
    <property type="entry name" value="fliF"/>
    <property type="match status" value="1"/>
</dbReference>
<keyword evidence="9 14" id="KW-0472">Membrane</keyword>
<dbReference type="AlphaFoldDB" id="A0A191ZKM3"/>
<keyword evidence="17" id="KW-0966">Cell projection</keyword>
<dbReference type="InterPro" id="IPR045851">
    <property type="entry name" value="AMP-bd_C_sf"/>
</dbReference>
<name>A0A191ZKM3_9GAMM</name>
<feature type="domain" description="Flagellar M-ring C-terminal" evidence="16">
    <location>
        <begin position="245"/>
        <end position="428"/>
    </location>
</feature>
<keyword evidence="6" id="KW-1003">Cell membrane</keyword>
<accession>A0A191ZKM3</accession>
<feature type="compositionally biased region" description="Polar residues" evidence="13">
    <location>
        <begin position="305"/>
        <end position="327"/>
    </location>
</feature>
<evidence type="ECO:0000313" key="18">
    <source>
        <dbReference type="Proteomes" id="UP000078596"/>
    </source>
</evidence>
<dbReference type="STRING" id="1860122.A9404_11560"/>
<keyword evidence="17" id="KW-0282">Flagellum</keyword>
<comment type="similarity">
    <text evidence="4 12">Belongs to the FliF family.</text>
</comment>
<gene>
    <name evidence="17" type="ORF">A9404_11560</name>
</gene>
<proteinExistence type="inferred from homology"/>
<evidence type="ECO:0000259" key="15">
    <source>
        <dbReference type="Pfam" id="PF01514"/>
    </source>
</evidence>
<protein>
    <recommendedName>
        <fullName evidence="5 12">Flagellar M-ring protein</fullName>
    </recommendedName>
</protein>
<evidence type="ECO:0000256" key="5">
    <source>
        <dbReference type="ARBA" id="ARBA00017949"/>
    </source>
</evidence>
<evidence type="ECO:0000256" key="3">
    <source>
        <dbReference type="ARBA" id="ARBA00004651"/>
    </source>
</evidence>
<evidence type="ECO:0000256" key="8">
    <source>
        <dbReference type="ARBA" id="ARBA00022989"/>
    </source>
</evidence>